<organism evidence="4 5">
    <name type="scientific">Candidatus Magasanikbacteria bacterium RIFCSPLOWO2_12_FULL_43_12</name>
    <dbReference type="NCBI Taxonomy" id="1798692"/>
    <lineage>
        <taxon>Bacteria</taxon>
        <taxon>Candidatus Magasanikiibacteriota</taxon>
    </lineage>
</organism>
<dbReference type="GO" id="GO:0009294">
    <property type="term" value="P:DNA-mediated transformation"/>
    <property type="evidence" value="ECO:0007669"/>
    <property type="project" value="InterPro"/>
</dbReference>
<comment type="caution">
    <text evidence="4">The sequence shown here is derived from an EMBL/GenBank/DDBJ whole genome shotgun (WGS) entry which is preliminary data.</text>
</comment>
<reference evidence="4 5" key="1">
    <citation type="journal article" date="2016" name="Nat. Commun.">
        <title>Thousands of microbial genomes shed light on interconnected biogeochemical processes in an aquifer system.</title>
        <authorList>
            <person name="Anantharaman K."/>
            <person name="Brown C.T."/>
            <person name="Hug L.A."/>
            <person name="Sharon I."/>
            <person name="Castelle C.J."/>
            <person name="Probst A.J."/>
            <person name="Thomas B.C."/>
            <person name="Singh A."/>
            <person name="Wilkins M.J."/>
            <person name="Karaoz U."/>
            <person name="Brodie E.L."/>
            <person name="Williams K.H."/>
            <person name="Hubbard S.S."/>
            <person name="Banfield J.F."/>
        </authorList>
    </citation>
    <scope>NUCLEOTIDE SEQUENCE [LARGE SCALE GENOMIC DNA]</scope>
</reference>
<dbReference type="PANTHER" id="PTHR43022">
    <property type="entry name" value="PROTEIN SMF"/>
    <property type="match status" value="1"/>
</dbReference>
<evidence type="ECO:0000259" key="3">
    <source>
        <dbReference type="Pfam" id="PF17782"/>
    </source>
</evidence>
<name>A0A1F6MVM1_9BACT</name>
<sequence>MRKEILLSYFPKITPKRYQQMLGLFASLDNAWQGQFDDYKKIGWEDDLINEFLKWRDAVDEEKIEKILKQEKIHCLLKDNVDYPPLLKEIYDPPFCLFVRGELKPNEFTLAVVGPRKFTHYGKQITEELTRDLAGQGITIVSGLALGIDSVAHQAALNANGITVAVLGTGINRAHIYPAAHKQLAEKIIDSGGAVISEYPPGTLPTKFTFPRRNRIIAGMSLGTLVIEAAESSGALITAQCALDYNREVFAVPQNITSPTALGTNTLIKNGAHPVTAAQDIFDALNLHDVKKFIANREIIPDSPTEAEILKHLSREPAHVDQLVKLSGLDSPAVNSTLVLMEMKGKVRNLGGMMYVLSK</sequence>
<dbReference type="SUPFAM" id="SSF102405">
    <property type="entry name" value="MCP/YpsA-like"/>
    <property type="match status" value="1"/>
</dbReference>
<feature type="domain" description="DprA winged helix" evidence="3">
    <location>
        <begin position="299"/>
        <end position="352"/>
    </location>
</feature>
<dbReference type="NCBIfam" id="TIGR00732">
    <property type="entry name" value="dprA"/>
    <property type="match status" value="1"/>
</dbReference>
<dbReference type="Pfam" id="PF02481">
    <property type="entry name" value="DNA_processg_A"/>
    <property type="match status" value="1"/>
</dbReference>
<accession>A0A1F6MVM1</accession>
<dbReference type="InterPro" id="IPR041614">
    <property type="entry name" value="DprA_WH"/>
</dbReference>
<dbReference type="AlphaFoldDB" id="A0A1F6MVM1"/>
<dbReference type="InterPro" id="IPR036388">
    <property type="entry name" value="WH-like_DNA-bd_sf"/>
</dbReference>
<dbReference type="STRING" id="1798692.A3G00_03165"/>
<dbReference type="EMBL" id="MFQN01000003">
    <property type="protein sequence ID" value="OGH75717.1"/>
    <property type="molecule type" value="Genomic_DNA"/>
</dbReference>
<dbReference type="InterPro" id="IPR003488">
    <property type="entry name" value="DprA"/>
</dbReference>
<proteinExistence type="inferred from homology"/>
<dbReference type="Gene3D" id="1.10.10.10">
    <property type="entry name" value="Winged helix-like DNA-binding domain superfamily/Winged helix DNA-binding domain"/>
    <property type="match status" value="1"/>
</dbReference>
<dbReference type="InterPro" id="IPR057666">
    <property type="entry name" value="DrpA_SLOG"/>
</dbReference>
<protein>
    <submittedName>
        <fullName evidence="4">DNA protecting protein DprA</fullName>
    </submittedName>
</protein>
<dbReference type="Gene3D" id="3.40.50.450">
    <property type="match status" value="1"/>
</dbReference>
<dbReference type="Pfam" id="PF17782">
    <property type="entry name" value="WHD_DprA"/>
    <property type="match status" value="1"/>
</dbReference>
<dbReference type="Proteomes" id="UP000178347">
    <property type="component" value="Unassembled WGS sequence"/>
</dbReference>
<evidence type="ECO:0000313" key="4">
    <source>
        <dbReference type="EMBL" id="OGH75717.1"/>
    </source>
</evidence>
<gene>
    <name evidence="4" type="ORF">A3G00_03165</name>
</gene>
<evidence type="ECO:0000256" key="1">
    <source>
        <dbReference type="ARBA" id="ARBA00006525"/>
    </source>
</evidence>
<feature type="domain" description="Smf/DprA SLOG" evidence="2">
    <location>
        <begin position="76"/>
        <end position="285"/>
    </location>
</feature>
<evidence type="ECO:0000259" key="2">
    <source>
        <dbReference type="Pfam" id="PF02481"/>
    </source>
</evidence>
<dbReference type="PANTHER" id="PTHR43022:SF1">
    <property type="entry name" value="PROTEIN SMF"/>
    <property type="match status" value="1"/>
</dbReference>
<comment type="similarity">
    <text evidence="1">Belongs to the DprA/Smf family.</text>
</comment>
<evidence type="ECO:0000313" key="5">
    <source>
        <dbReference type="Proteomes" id="UP000178347"/>
    </source>
</evidence>